<accession>A0ABT8WE20</accession>
<reference evidence="1" key="1">
    <citation type="submission" date="2023-07" db="EMBL/GenBank/DDBJ databases">
        <title>Two novel species in the genus Flavivirga.</title>
        <authorList>
            <person name="Kwon K."/>
        </authorList>
    </citation>
    <scope>NUCLEOTIDE SEQUENCE</scope>
    <source>
        <strain evidence="1">KCTC 52353</strain>
    </source>
</reference>
<protein>
    <recommendedName>
        <fullName evidence="3">DUF3137 domain-containing protein</fullName>
    </recommendedName>
</protein>
<organism evidence="1 2">
    <name type="scientific">Flavivirga aquimarina</name>
    <dbReference type="NCBI Taxonomy" id="2027862"/>
    <lineage>
        <taxon>Bacteria</taxon>
        <taxon>Pseudomonadati</taxon>
        <taxon>Bacteroidota</taxon>
        <taxon>Flavobacteriia</taxon>
        <taxon>Flavobacteriales</taxon>
        <taxon>Flavobacteriaceae</taxon>
        <taxon>Flavivirga</taxon>
    </lineage>
</organism>
<dbReference type="EMBL" id="JAUOEK010000154">
    <property type="protein sequence ID" value="MDO5971375.1"/>
    <property type="molecule type" value="Genomic_DNA"/>
</dbReference>
<sequence>MIESKLKQIASELNGEYTIEDYKMIFTDGSRSPETYHIVKYEYAESEILILIQTGFTETARVITTLSTYTRPIEFEIDCVSPFENLFLRRKTRFKVKCKNQNFKFFLENEALMTFDNIMETENFNPRIFMQNNESNDQIVMEFHLGFPKWTEIFDEINLFLKSIIDELNSDNRFISHKVYKEKN</sequence>
<gene>
    <name evidence="1" type="ORF">Q4Q35_16330</name>
</gene>
<proteinExistence type="predicted"/>
<comment type="caution">
    <text evidence="1">The sequence shown here is derived from an EMBL/GenBank/DDBJ whole genome shotgun (WGS) entry which is preliminary data.</text>
</comment>
<name>A0ABT8WE20_9FLAO</name>
<evidence type="ECO:0000313" key="2">
    <source>
        <dbReference type="Proteomes" id="UP001176883"/>
    </source>
</evidence>
<evidence type="ECO:0008006" key="3">
    <source>
        <dbReference type="Google" id="ProtNLM"/>
    </source>
</evidence>
<keyword evidence="2" id="KW-1185">Reference proteome</keyword>
<dbReference type="RefSeq" id="WP_303279091.1">
    <property type="nucleotide sequence ID" value="NZ_JAUOEK010000154.1"/>
</dbReference>
<dbReference type="Proteomes" id="UP001176883">
    <property type="component" value="Unassembled WGS sequence"/>
</dbReference>
<evidence type="ECO:0000313" key="1">
    <source>
        <dbReference type="EMBL" id="MDO5971375.1"/>
    </source>
</evidence>